<dbReference type="GO" id="GO:0016877">
    <property type="term" value="F:ligase activity, forming carbon-sulfur bonds"/>
    <property type="evidence" value="ECO:0007669"/>
    <property type="project" value="UniProtKB-ARBA"/>
</dbReference>
<dbReference type="EMBL" id="WWCU01000025">
    <property type="protein sequence ID" value="MYN09599.1"/>
    <property type="molecule type" value="Genomic_DNA"/>
</dbReference>
<proteinExistence type="predicted"/>
<reference evidence="2 3" key="1">
    <citation type="submission" date="2019-12" db="EMBL/GenBank/DDBJ databases">
        <title>Novel species isolated from a subtropical stream in China.</title>
        <authorList>
            <person name="Lu H."/>
        </authorList>
    </citation>
    <scope>NUCLEOTIDE SEQUENCE [LARGE SCALE GENOMIC DNA]</scope>
    <source>
        <strain evidence="2 3">FT127W</strain>
    </source>
</reference>
<comment type="caution">
    <text evidence="2">The sequence shown here is derived from an EMBL/GenBank/DDBJ whole genome shotgun (WGS) entry which is preliminary data.</text>
</comment>
<dbReference type="Pfam" id="PF13193">
    <property type="entry name" value="AMP-binding_C"/>
    <property type="match status" value="1"/>
</dbReference>
<keyword evidence="3" id="KW-1185">Reference proteome</keyword>
<dbReference type="Proteomes" id="UP000450676">
    <property type="component" value="Unassembled WGS sequence"/>
</dbReference>
<organism evidence="2 3">
    <name type="scientific">Pseudoduganella aquatica</name>
    <dbReference type="NCBI Taxonomy" id="2660641"/>
    <lineage>
        <taxon>Bacteria</taxon>
        <taxon>Pseudomonadati</taxon>
        <taxon>Pseudomonadota</taxon>
        <taxon>Betaproteobacteria</taxon>
        <taxon>Burkholderiales</taxon>
        <taxon>Oxalobacteraceae</taxon>
        <taxon>Telluria group</taxon>
        <taxon>Pseudoduganella</taxon>
    </lineage>
</organism>
<keyword evidence="2" id="KW-0436">Ligase</keyword>
<dbReference type="SUPFAM" id="SSF56801">
    <property type="entry name" value="Acetyl-CoA synthetase-like"/>
    <property type="match status" value="1"/>
</dbReference>
<dbReference type="InterPro" id="IPR025110">
    <property type="entry name" value="AMP-bd_C"/>
</dbReference>
<accession>A0A7X4HE93</accession>
<name>A0A7X4HE93_9BURK</name>
<dbReference type="InterPro" id="IPR050237">
    <property type="entry name" value="ATP-dep_AMP-bd_enzyme"/>
</dbReference>
<dbReference type="RefSeq" id="WP_161073900.1">
    <property type="nucleotide sequence ID" value="NZ_WWCU01000025.1"/>
</dbReference>
<gene>
    <name evidence="2" type="ORF">GTP77_19935</name>
</gene>
<evidence type="ECO:0000259" key="1">
    <source>
        <dbReference type="Pfam" id="PF13193"/>
    </source>
</evidence>
<evidence type="ECO:0000313" key="2">
    <source>
        <dbReference type="EMBL" id="MYN09599.1"/>
    </source>
</evidence>
<dbReference type="Gene3D" id="3.40.50.12780">
    <property type="entry name" value="N-terminal domain of ligase-like"/>
    <property type="match status" value="1"/>
</dbReference>
<dbReference type="InterPro" id="IPR045851">
    <property type="entry name" value="AMP-bd_C_sf"/>
</dbReference>
<dbReference type="InterPro" id="IPR042099">
    <property type="entry name" value="ANL_N_sf"/>
</dbReference>
<feature type="domain" description="AMP-binding enzyme C-terminal" evidence="1">
    <location>
        <begin position="323"/>
        <end position="397"/>
    </location>
</feature>
<protein>
    <submittedName>
        <fullName evidence="2">4-coumarate--CoA ligase</fullName>
    </submittedName>
</protein>
<dbReference type="PANTHER" id="PTHR43767">
    <property type="entry name" value="LONG-CHAIN-FATTY-ACID--COA LIGASE"/>
    <property type="match status" value="1"/>
</dbReference>
<dbReference type="AlphaFoldDB" id="A0A7X4HE93"/>
<sequence>MSTLAPFAPTRPWWQQDSLPRLIADLARSELAAMRLSHAGLPHAPWSGELHFERDLGADSLERFQLATALSAALCMEQTGLDEQLPALPTLAGWCSIAQASLALQDAHISFRTSGSSGAPKQCQHALAQLEQEVQYWSGVLGPVKRILYTVPAHHIYGFLFTVLLPQALPDAPQLVDARATLPARLAGLARTGDLIVSFPDYWAGVAAAGQPFAHGVAGITSTAPCPDPVALQLQALGLDLLQIYGSSETAGIGWRRQAGEAYALLPYWDRTAQPGMLLRDGREVALQDTLDWRGERAFVPAGRIDQAVQVGGVNVHPAATAAVLERHPGVAQASVRLMRPDEGQRLKAFIVPAPAGAQEAALAAELAAWARAHLTMAARPVSFTFGSNLPRTKQGKLADWIIDAGNESTPEQP</sequence>
<evidence type="ECO:0000313" key="3">
    <source>
        <dbReference type="Proteomes" id="UP000450676"/>
    </source>
</evidence>
<dbReference type="Gene3D" id="3.30.300.30">
    <property type="match status" value="1"/>
</dbReference>
<dbReference type="PANTHER" id="PTHR43767:SF10">
    <property type="entry name" value="SURFACTIN SYNTHASE SUBUNIT 1"/>
    <property type="match status" value="1"/>
</dbReference>